<dbReference type="FunFam" id="3.40.50.2000:FF:000119">
    <property type="entry name" value="Glycosyl transferase group 1"/>
    <property type="match status" value="1"/>
</dbReference>
<dbReference type="SUPFAM" id="SSF53756">
    <property type="entry name" value="UDP-Glycosyltransferase/glycogen phosphorylase"/>
    <property type="match status" value="1"/>
</dbReference>
<dbReference type="AlphaFoldDB" id="A0A1G2H1M5"/>
<dbReference type="GO" id="GO:0016757">
    <property type="term" value="F:glycosyltransferase activity"/>
    <property type="evidence" value="ECO:0007669"/>
    <property type="project" value="InterPro"/>
</dbReference>
<name>A0A1G2H1M5_9BACT</name>
<dbReference type="PANTHER" id="PTHR46401:SF2">
    <property type="entry name" value="GLYCOSYLTRANSFERASE WBBK-RELATED"/>
    <property type="match status" value="1"/>
</dbReference>
<evidence type="ECO:0000313" key="5">
    <source>
        <dbReference type="Proteomes" id="UP000177954"/>
    </source>
</evidence>
<dbReference type="CDD" id="cd03809">
    <property type="entry name" value="GT4_MtfB-like"/>
    <property type="match status" value="1"/>
</dbReference>
<protein>
    <submittedName>
        <fullName evidence="4">Uncharacterized protein</fullName>
    </submittedName>
</protein>
<dbReference type="Pfam" id="PF00534">
    <property type="entry name" value="Glycos_transf_1"/>
    <property type="match status" value="1"/>
</dbReference>
<keyword evidence="1" id="KW-0808">Transferase</keyword>
<dbReference type="EMBL" id="MHNZ01000018">
    <property type="protein sequence ID" value="OGZ56367.1"/>
    <property type="molecule type" value="Genomic_DNA"/>
</dbReference>
<dbReference type="InterPro" id="IPR001296">
    <property type="entry name" value="Glyco_trans_1"/>
</dbReference>
<evidence type="ECO:0000313" key="4">
    <source>
        <dbReference type="EMBL" id="OGZ56367.1"/>
    </source>
</evidence>
<accession>A0A1G2H1M5</accession>
<evidence type="ECO:0000259" key="3">
    <source>
        <dbReference type="Pfam" id="PF13439"/>
    </source>
</evidence>
<dbReference type="PANTHER" id="PTHR46401">
    <property type="entry name" value="GLYCOSYLTRANSFERASE WBBK-RELATED"/>
    <property type="match status" value="1"/>
</dbReference>
<dbReference type="Gene3D" id="3.40.50.2000">
    <property type="entry name" value="Glycogen Phosphorylase B"/>
    <property type="match status" value="2"/>
</dbReference>
<feature type="domain" description="Glycosyltransferase subfamily 4-like N-terminal" evidence="3">
    <location>
        <begin position="17"/>
        <end position="179"/>
    </location>
</feature>
<comment type="caution">
    <text evidence="4">The sequence shown here is derived from an EMBL/GenBank/DDBJ whole genome shotgun (WGS) entry which is preliminary data.</text>
</comment>
<evidence type="ECO:0000256" key="1">
    <source>
        <dbReference type="ARBA" id="ARBA00022679"/>
    </source>
</evidence>
<proteinExistence type="predicted"/>
<feature type="domain" description="Glycosyl transferase family 1" evidence="2">
    <location>
        <begin position="202"/>
        <end position="352"/>
    </location>
</feature>
<reference evidence="4 5" key="1">
    <citation type="journal article" date="2016" name="Nat. Commun.">
        <title>Thousands of microbial genomes shed light on interconnected biogeochemical processes in an aquifer system.</title>
        <authorList>
            <person name="Anantharaman K."/>
            <person name="Brown C.T."/>
            <person name="Hug L.A."/>
            <person name="Sharon I."/>
            <person name="Castelle C.J."/>
            <person name="Probst A.J."/>
            <person name="Thomas B.C."/>
            <person name="Singh A."/>
            <person name="Wilkins M.J."/>
            <person name="Karaoz U."/>
            <person name="Brodie E.L."/>
            <person name="Williams K.H."/>
            <person name="Hubbard S.S."/>
            <person name="Banfield J.F."/>
        </authorList>
    </citation>
    <scope>NUCLEOTIDE SEQUENCE [LARGE SCALE GENOMIC DNA]</scope>
</reference>
<dbReference type="InterPro" id="IPR028098">
    <property type="entry name" value="Glyco_trans_4-like_N"/>
</dbReference>
<dbReference type="Pfam" id="PF13439">
    <property type="entry name" value="Glyco_transf_4"/>
    <property type="match status" value="1"/>
</dbReference>
<dbReference type="Proteomes" id="UP000177954">
    <property type="component" value="Unassembled WGS sequence"/>
</dbReference>
<organism evidence="4 5">
    <name type="scientific">Candidatus Ryanbacteria bacterium RIFCSPLOWO2_02_FULL_47_14</name>
    <dbReference type="NCBI Taxonomy" id="1802129"/>
    <lineage>
        <taxon>Bacteria</taxon>
        <taxon>Candidatus Ryaniibacteriota</taxon>
    </lineage>
</organism>
<evidence type="ECO:0000259" key="2">
    <source>
        <dbReference type="Pfam" id="PF00534"/>
    </source>
</evidence>
<dbReference type="STRING" id="1802129.A3J04_03610"/>
<sequence>MKIAIDPLFLYTSPYTGISVYTKNIITELLKDKTIKIVLPYFGNNNDELLVLKRKFSNKNLEIRHIKIPGKLSRLAWAYSTYPKVERYLTDIDLYHAPFWVIPPIKSIPIVLTVYDIFTFTDPKLFPLFSRWVNNKRIKNVVVDLLAGRNINLISISQYTKSELIKNYHISSKKIKTIYLAASGKFNAEAASAVVKQKYNLPNHYFLAVGSLNPRKNIENLIGAFDIFSNSNKDFKLVLLGTQGWKNKRVLSKIRENSNILWLGVVPESDLPGIYKAATIFVFPSLCEGFGLPVIESMACGTPVITSNTSAMKEVASDAALLIDPLNKVDIAEKMVRLASDIILQQDLRYRGFTISSNYTWGKTIRETVDYYKQIL</sequence>
<gene>
    <name evidence="4" type="ORF">A3J04_03610</name>
</gene>